<dbReference type="Gene3D" id="1.20.120.1200">
    <property type="entry name" value="NADH-ubiquinone/plastoquinone oxidoreductase chain 6, subunit NuoJ"/>
    <property type="match status" value="1"/>
</dbReference>
<comment type="subcellular location">
    <subcellularLocation>
        <location evidence="2">Cell membrane</location>
        <topology evidence="2">Multi-pass membrane protein</topology>
    </subcellularLocation>
</comment>
<comment type="similarity">
    <text evidence="1 2">Belongs to the complex I subunit 6 family.</text>
</comment>
<dbReference type="KEGG" id="hfv:R50_1833"/>
<keyword evidence="5" id="KW-1185">Reference proteome</keyword>
<evidence type="ECO:0000256" key="3">
    <source>
        <dbReference type="SAM" id="MobiDB-lite"/>
    </source>
</evidence>
<dbReference type="EMBL" id="LR778114">
    <property type="protein sequence ID" value="CAB1129334.1"/>
    <property type="molecule type" value="Genomic_DNA"/>
</dbReference>
<feature type="transmembrane region" description="Helical" evidence="2">
    <location>
        <begin position="95"/>
        <end position="116"/>
    </location>
</feature>
<reference evidence="4 5" key="1">
    <citation type="submission" date="2020-02" db="EMBL/GenBank/DDBJ databases">
        <authorList>
            <person name="Hogendoorn C."/>
        </authorList>
    </citation>
    <scope>NUCLEOTIDE SEQUENCE [LARGE SCALE GENOMIC DNA]</scope>
    <source>
        <strain evidence="4">R501</strain>
    </source>
</reference>
<keyword evidence="2" id="KW-1003">Cell membrane</keyword>
<comment type="caution">
    <text evidence="2">Lacks conserved residue(s) required for the propagation of feature annotation.</text>
</comment>
<keyword evidence="2" id="KW-0812">Transmembrane</keyword>
<dbReference type="GO" id="GO:0048038">
    <property type="term" value="F:quinone binding"/>
    <property type="evidence" value="ECO:0007669"/>
    <property type="project" value="UniProtKB-UniRule"/>
</dbReference>
<feature type="transmembrane region" description="Helical" evidence="2">
    <location>
        <begin position="137"/>
        <end position="158"/>
    </location>
</feature>
<dbReference type="Proteomes" id="UP000503399">
    <property type="component" value="Chromosome"/>
</dbReference>
<comment type="function">
    <text evidence="2">NDH-1 shuttles electrons from NADH, via FMN and iron-sulfur (Fe-S) centers, to quinones in the respiratory chain. Couples the redox reaction to proton translocation (for every two electrons transferred, four hydrogen ions are translocated across the cytoplasmic membrane), and thus conserves the redox energy in a proton gradient.</text>
</comment>
<keyword evidence="2" id="KW-0520">NAD</keyword>
<dbReference type="InterPro" id="IPR042106">
    <property type="entry name" value="Nuo/plastoQ_OxRdtase_6_NuoJ"/>
</dbReference>
<evidence type="ECO:0000313" key="5">
    <source>
        <dbReference type="Proteomes" id="UP000503399"/>
    </source>
</evidence>
<dbReference type="Pfam" id="PF00499">
    <property type="entry name" value="Oxidored_q3"/>
    <property type="match status" value="1"/>
</dbReference>
<dbReference type="AlphaFoldDB" id="A0A6F8ZHU4"/>
<dbReference type="PANTHER" id="PTHR33269">
    <property type="entry name" value="NADH-UBIQUINONE OXIDOREDUCTASE CHAIN 6"/>
    <property type="match status" value="1"/>
</dbReference>
<dbReference type="PANTHER" id="PTHR33269:SF17">
    <property type="entry name" value="NADH-UBIQUINONE OXIDOREDUCTASE CHAIN 6"/>
    <property type="match status" value="1"/>
</dbReference>
<keyword evidence="2" id="KW-0874">Quinone</keyword>
<name>A0A6F8ZHU4_9FIRM</name>
<feature type="transmembrane region" description="Helical" evidence="2">
    <location>
        <begin position="55"/>
        <end position="75"/>
    </location>
</feature>
<dbReference type="GO" id="GO:0005886">
    <property type="term" value="C:plasma membrane"/>
    <property type="evidence" value="ECO:0007669"/>
    <property type="project" value="UniProtKB-SubCell"/>
</dbReference>
<dbReference type="EC" id="7.1.1.-" evidence="2"/>
<organism evidence="4 5">
    <name type="scientific">Candidatus Hydrogenisulfobacillus filiaventi</name>
    <dbReference type="NCBI Taxonomy" id="2707344"/>
    <lineage>
        <taxon>Bacteria</taxon>
        <taxon>Bacillati</taxon>
        <taxon>Bacillota</taxon>
        <taxon>Clostridia</taxon>
        <taxon>Eubacteriales</taxon>
        <taxon>Clostridiales Family XVII. Incertae Sedis</taxon>
        <taxon>Candidatus Hydrogenisulfobacillus</taxon>
    </lineage>
</organism>
<keyword evidence="2" id="KW-0472">Membrane</keyword>
<dbReference type="InterPro" id="IPR001457">
    <property type="entry name" value="NADH_UbQ/plastoQ_OxRdtase_su6"/>
</dbReference>
<proteinExistence type="inferred from homology"/>
<comment type="catalytic activity">
    <reaction evidence="2">
        <text>a quinone + NADH + 5 H(+)(in) = a quinol + NAD(+) + 4 H(+)(out)</text>
        <dbReference type="Rhea" id="RHEA:57888"/>
        <dbReference type="ChEBI" id="CHEBI:15378"/>
        <dbReference type="ChEBI" id="CHEBI:24646"/>
        <dbReference type="ChEBI" id="CHEBI:57540"/>
        <dbReference type="ChEBI" id="CHEBI:57945"/>
        <dbReference type="ChEBI" id="CHEBI:132124"/>
    </reaction>
</comment>
<evidence type="ECO:0000313" key="4">
    <source>
        <dbReference type="EMBL" id="CAB1129334.1"/>
    </source>
</evidence>
<feature type="region of interest" description="Disordered" evidence="3">
    <location>
        <begin position="164"/>
        <end position="187"/>
    </location>
</feature>
<evidence type="ECO:0000256" key="2">
    <source>
        <dbReference type="RuleBase" id="RU004429"/>
    </source>
</evidence>
<gene>
    <name evidence="4" type="primary">nuoJ</name>
    <name evidence="4" type="ORF">R50_1833</name>
</gene>
<feature type="transmembrane region" description="Helical" evidence="2">
    <location>
        <begin position="27"/>
        <end position="43"/>
    </location>
</feature>
<dbReference type="GO" id="GO:0008137">
    <property type="term" value="F:NADH dehydrogenase (ubiquinone) activity"/>
    <property type="evidence" value="ECO:0007669"/>
    <property type="project" value="UniProtKB-UniRule"/>
</dbReference>
<accession>A0A6F8ZHU4</accession>
<evidence type="ECO:0000256" key="1">
    <source>
        <dbReference type="ARBA" id="ARBA00005698"/>
    </source>
</evidence>
<sequence>MWGVVVLGILTVGSALGVVAARHPVHSALFLVLNSLSLALFYFGLRAEFMGVAQVIVYTGAVMVLFLFVVTLLSAGRTVADLPEELGWQRPLAGVLAAGTAAALGAAALAPVLGAGRPPRPGFGGLTAVAASLWGPFFPALLGVAVMLLTAVLGVLVLNRSGTAGREAGSGEAPAPQEAAATRGDQP</sequence>
<protein>
    <recommendedName>
        <fullName evidence="2">NADH-quinone oxidoreductase subunit J</fullName>
        <ecNumber evidence="2">7.1.1.-</ecNumber>
    </recommendedName>
</protein>
<keyword evidence="2" id="KW-1133">Transmembrane helix</keyword>